<comment type="caution">
    <text evidence="2">The sequence shown here is derived from an EMBL/GenBank/DDBJ whole genome shotgun (WGS) entry which is preliminary data.</text>
</comment>
<feature type="domain" description="NAD(P)-binding" evidence="1">
    <location>
        <begin position="7"/>
        <end position="202"/>
    </location>
</feature>
<dbReference type="PANTHER" id="PTHR43355:SF2">
    <property type="entry name" value="FLAVIN REDUCTASE (NADPH)"/>
    <property type="match status" value="1"/>
</dbReference>
<evidence type="ECO:0000313" key="3">
    <source>
        <dbReference type="Proteomes" id="UP000481153"/>
    </source>
</evidence>
<gene>
    <name evidence="2" type="ORF">Ae201684_009654</name>
</gene>
<organism evidence="2 3">
    <name type="scientific">Aphanomyces euteiches</name>
    <dbReference type="NCBI Taxonomy" id="100861"/>
    <lineage>
        <taxon>Eukaryota</taxon>
        <taxon>Sar</taxon>
        <taxon>Stramenopiles</taxon>
        <taxon>Oomycota</taxon>
        <taxon>Saprolegniomycetes</taxon>
        <taxon>Saprolegniales</taxon>
        <taxon>Verrucalvaceae</taxon>
        <taxon>Aphanomyces</taxon>
    </lineage>
</organism>
<dbReference type="InterPro" id="IPR036291">
    <property type="entry name" value="NAD(P)-bd_dom_sf"/>
</dbReference>
<dbReference type="GO" id="GO:0042602">
    <property type="term" value="F:riboflavin reductase (NADPH) activity"/>
    <property type="evidence" value="ECO:0007669"/>
    <property type="project" value="TreeGrafter"/>
</dbReference>
<dbReference type="VEuPathDB" id="FungiDB:AeMF1_003748"/>
<dbReference type="Proteomes" id="UP000481153">
    <property type="component" value="Unassembled WGS sequence"/>
</dbReference>
<accession>A0A6G0X0U3</accession>
<protein>
    <recommendedName>
        <fullName evidence="1">NAD(P)-binding domain-containing protein</fullName>
    </recommendedName>
</protein>
<dbReference type="InterPro" id="IPR016040">
    <property type="entry name" value="NAD(P)-bd_dom"/>
</dbReference>
<name>A0A6G0X0U3_9STRA</name>
<dbReference type="PANTHER" id="PTHR43355">
    <property type="entry name" value="FLAVIN REDUCTASE (NADPH)"/>
    <property type="match status" value="1"/>
</dbReference>
<dbReference type="EMBL" id="VJMJ01000122">
    <property type="protein sequence ID" value="KAF0733407.1"/>
    <property type="molecule type" value="Genomic_DNA"/>
</dbReference>
<dbReference type="GO" id="GO:0004074">
    <property type="term" value="F:biliverdin reductase [NAD(P)H] activity"/>
    <property type="evidence" value="ECO:0007669"/>
    <property type="project" value="TreeGrafter"/>
</dbReference>
<dbReference type="Gene3D" id="3.40.50.720">
    <property type="entry name" value="NAD(P)-binding Rossmann-like Domain"/>
    <property type="match status" value="1"/>
</dbReference>
<reference evidence="2 3" key="1">
    <citation type="submission" date="2019-07" db="EMBL/GenBank/DDBJ databases">
        <title>Genomics analysis of Aphanomyces spp. identifies a new class of oomycete effector associated with host adaptation.</title>
        <authorList>
            <person name="Gaulin E."/>
        </authorList>
    </citation>
    <scope>NUCLEOTIDE SEQUENCE [LARGE SCALE GENOMIC DNA]</scope>
    <source>
        <strain evidence="2 3">ATCC 201684</strain>
    </source>
</reference>
<evidence type="ECO:0000313" key="2">
    <source>
        <dbReference type="EMBL" id="KAF0733407.1"/>
    </source>
</evidence>
<dbReference type="SUPFAM" id="SSF51735">
    <property type="entry name" value="NAD(P)-binding Rossmann-fold domains"/>
    <property type="match status" value="1"/>
</dbReference>
<dbReference type="AlphaFoldDB" id="A0A6G0X0U3"/>
<evidence type="ECO:0000259" key="1">
    <source>
        <dbReference type="Pfam" id="PF13460"/>
    </source>
</evidence>
<proteinExistence type="predicted"/>
<dbReference type="InterPro" id="IPR051606">
    <property type="entry name" value="Polyketide_Oxido-like"/>
</dbReference>
<sequence>MNVLVLGGTGPLGLCILSQLVEAKNKPDFPVKLDTITALVRPASKAKISESVLSGLRVIEGELVNVETLKQALENQHIIVVSLGHGAICHESQELLNAHAAAPTHRIIVVTSLGTNESYDECNLLTKTFVSTIIRGEIGHKKIQEDLLRSGPFSTSETMDYVLVRPAGLGGADVTGTYTAAEYGISGGFVTRGNVAHFIVNELVPGKKGDKYSNKAYQVA</sequence>
<dbReference type="Pfam" id="PF13460">
    <property type="entry name" value="NAD_binding_10"/>
    <property type="match status" value="1"/>
</dbReference>
<keyword evidence="3" id="KW-1185">Reference proteome</keyword>